<dbReference type="SMART" id="SM00249">
    <property type="entry name" value="PHD"/>
    <property type="match status" value="1"/>
</dbReference>
<feature type="site" description="Histone H3K4me3 binding" evidence="7">
    <location>
        <position position="513"/>
    </location>
</feature>
<evidence type="ECO:0000256" key="11">
    <source>
        <dbReference type="SAM" id="MobiDB-lite"/>
    </source>
</evidence>
<dbReference type="InterPro" id="IPR024610">
    <property type="entry name" value="ING_N_histone-binding"/>
</dbReference>
<dbReference type="Gene3D" id="3.30.40.10">
    <property type="entry name" value="Zinc/RING finger domain, C3HC4 (zinc finger)"/>
    <property type="match status" value="1"/>
</dbReference>
<dbReference type="InterPro" id="IPR019786">
    <property type="entry name" value="Zinc_finger_PHD-type_CS"/>
</dbReference>
<dbReference type="GO" id="GO:0045893">
    <property type="term" value="P:positive regulation of DNA-templated transcription"/>
    <property type="evidence" value="ECO:0007669"/>
    <property type="project" value="TreeGrafter"/>
</dbReference>
<dbReference type="GO" id="GO:0005634">
    <property type="term" value="C:nucleus"/>
    <property type="evidence" value="ECO:0007669"/>
    <property type="project" value="UniProtKB-SubCell"/>
</dbReference>
<feature type="binding site" evidence="8">
    <location>
        <position position="521"/>
    </location>
    <ligand>
        <name>Zn(2+)</name>
        <dbReference type="ChEBI" id="CHEBI:29105"/>
        <label>2</label>
    </ligand>
</feature>
<accession>A0A182N4A3</accession>
<dbReference type="GO" id="GO:0008270">
    <property type="term" value="F:zinc ion binding"/>
    <property type="evidence" value="ECO:0007669"/>
    <property type="project" value="UniProtKB-KW"/>
</dbReference>
<feature type="site" description="Histone H3K4me3 binding" evidence="7">
    <location>
        <position position="525"/>
    </location>
</feature>
<feature type="compositionally biased region" description="Polar residues" evidence="11">
    <location>
        <begin position="278"/>
        <end position="287"/>
    </location>
</feature>
<protein>
    <recommendedName>
        <fullName evidence="10">Inhibitor of growth protein</fullName>
    </recommendedName>
</protein>
<organism evidence="13 14">
    <name type="scientific">Anopheles dirus</name>
    <dbReference type="NCBI Taxonomy" id="7168"/>
    <lineage>
        <taxon>Eukaryota</taxon>
        <taxon>Metazoa</taxon>
        <taxon>Ecdysozoa</taxon>
        <taxon>Arthropoda</taxon>
        <taxon>Hexapoda</taxon>
        <taxon>Insecta</taxon>
        <taxon>Pterygota</taxon>
        <taxon>Neoptera</taxon>
        <taxon>Endopterygota</taxon>
        <taxon>Diptera</taxon>
        <taxon>Nematocera</taxon>
        <taxon>Culicoidea</taxon>
        <taxon>Culicidae</taxon>
        <taxon>Anophelinae</taxon>
        <taxon>Anopheles</taxon>
    </lineage>
</organism>
<dbReference type="EnsemblMetazoa" id="ADIR002468-RA">
    <property type="protein sequence ID" value="ADIR002468-PA"/>
    <property type="gene ID" value="ADIR002468"/>
</dbReference>
<evidence type="ECO:0000256" key="4">
    <source>
        <dbReference type="ARBA" id="ARBA00022771"/>
    </source>
</evidence>
<dbReference type="PANTHER" id="PTHR10333">
    <property type="entry name" value="INHIBITOR OF GROWTH PROTEIN"/>
    <property type="match status" value="1"/>
</dbReference>
<feature type="site" description="Histone H3K4me3 binding" evidence="7">
    <location>
        <position position="517"/>
    </location>
</feature>
<evidence type="ECO:0000256" key="6">
    <source>
        <dbReference type="ARBA" id="ARBA00023242"/>
    </source>
</evidence>
<dbReference type="InterPro" id="IPR028651">
    <property type="entry name" value="ING_fam"/>
</dbReference>
<dbReference type="InterPro" id="IPR001965">
    <property type="entry name" value="Znf_PHD"/>
</dbReference>
<dbReference type="InterPro" id="IPR013083">
    <property type="entry name" value="Znf_RING/FYVE/PHD"/>
</dbReference>
<feature type="compositionally biased region" description="Gly residues" evidence="11">
    <location>
        <begin position="247"/>
        <end position="256"/>
    </location>
</feature>
<dbReference type="PRINTS" id="PR01228">
    <property type="entry name" value="EGGSHELL"/>
</dbReference>
<feature type="compositionally biased region" description="Low complexity" evidence="11">
    <location>
        <begin position="431"/>
        <end position="447"/>
    </location>
</feature>
<dbReference type="SUPFAM" id="SSF57903">
    <property type="entry name" value="FYVE/PHD zinc finger"/>
    <property type="match status" value="1"/>
</dbReference>
<evidence type="ECO:0000256" key="3">
    <source>
        <dbReference type="ARBA" id="ARBA00022723"/>
    </source>
</evidence>
<feature type="compositionally biased region" description="Gly residues" evidence="11">
    <location>
        <begin position="418"/>
        <end position="430"/>
    </location>
</feature>
<dbReference type="InterPro" id="IPR028643">
    <property type="entry name" value="ING1_PHD_Znf"/>
</dbReference>
<feature type="compositionally biased region" description="Gly residues" evidence="11">
    <location>
        <begin position="386"/>
        <end position="405"/>
    </location>
</feature>
<evidence type="ECO:0000313" key="14">
    <source>
        <dbReference type="Proteomes" id="UP000075884"/>
    </source>
</evidence>
<dbReference type="FunFam" id="3.30.40.10:FF:000021">
    <property type="entry name" value="Inhibitor of growth 2b"/>
    <property type="match status" value="1"/>
</dbReference>
<evidence type="ECO:0000259" key="12">
    <source>
        <dbReference type="PROSITE" id="PS50016"/>
    </source>
</evidence>
<evidence type="ECO:0000256" key="8">
    <source>
        <dbReference type="PIRSR" id="PIRSR628651-51"/>
    </source>
</evidence>
<comment type="subunit">
    <text evidence="10">Component of an histone acetyltransferase complex. Interacts with H3K4me3 and to a lesser extent with H3K4me2.</text>
</comment>
<evidence type="ECO:0000256" key="7">
    <source>
        <dbReference type="PIRSR" id="PIRSR628651-50"/>
    </source>
</evidence>
<keyword evidence="4 9" id="KW-0863">Zinc-finger</keyword>
<name>A0A182N4A3_9DIPT</name>
<dbReference type="Pfam" id="PF12998">
    <property type="entry name" value="ING"/>
    <property type="match status" value="1"/>
</dbReference>
<feature type="compositionally biased region" description="Gly residues" evidence="11">
    <location>
        <begin position="301"/>
        <end position="344"/>
    </location>
</feature>
<feature type="region of interest" description="Disordered" evidence="11">
    <location>
        <begin position="247"/>
        <end position="287"/>
    </location>
</feature>
<dbReference type="InterPro" id="IPR019787">
    <property type="entry name" value="Znf_PHD-finger"/>
</dbReference>
<sequence>MIGVGTVTVEAHYSTNYVENYLDSVENLPDDVQRHLSRIREIDVLYQSHLRDVNTYCEQLSQHATVTGGTKAGATSETSSTSSTAPGPEQQSHILKRATSRIQKSLIAAQELGDEKLQIIQQLQDLIDHKTRQLDQDFMNLGNEFFVRLDYAREDKAVDGAGRDGSAAGMIGSTSSMSNNGPGHGYGGVAGNGAGNGPNGSGGYGAGVGGTGGAGGGIGSSSHIIHATNGTGVGVASVLGGGNGSGMYGGSNGGGSNERSSKRARRTRNEQGGGGSANGSNTPNSLCGVSAMEVDAIEDSIGGGIGGGSGPGSGGSGSGGGGGGGNGGLGGNVSLSGGNGGSNAGGIKQESGGNGNGGSGAGGSSGSSHNSISGPGAGQTQSSTMGGSGGSKNANGGGGNGGGNGSNAMSGAGSNTSSGGGNGGGGGGASGSSSHLNSSNQGSSKKGTGSGSNTGSGGGAGGANSGKKKKRKTGGRGSQATREAREDTPAAEETIDPDEPTYCLCDQISFGEMILCDNDLCPIEWFHFSCVSLISKPKGRWFCPNCRGDRPNVMKPKAQFLKELERYNKEKEEKT</sequence>
<feature type="binding site" evidence="8">
    <location>
        <position position="516"/>
    </location>
    <ligand>
        <name>Zn(2+)</name>
        <dbReference type="ChEBI" id="CHEBI:29105"/>
        <label>2</label>
    </ligand>
</feature>
<evidence type="ECO:0000256" key="5">
    <source>
        <dbReference type="ARBA" id="ARBA00022833"/>
    </source>
</evidence>
<feature type="compositionally biased region" description="Low complexity" evidence="11">
    <location>
        <begin position="406"/>
        <end position="417"/>
    </location>
</feature>
<feature type="binding site" evidence="8">
    <location>
        <position position="546"/>
    </location>
    <ligand>
        <name>Zn(2+)</name>
        <dbReference type="ChEBI" id="CHEBI:29105"/>
        <label>2</label>
    </ligand>
</feature>
<proteinExistence type="inferred from homology"/>
<feature type="compositionally biased region" description="Low complexity" evidence="11">
    <location>
        <begin position="67"/>
        <end position="85"/>
    </location>
</feature>
<dbReference type="PROSITE" id="PS50016">
    <property type="entry name" value="ZF_PHD_2"/>
    <property type="match status" value="1"/>
</dbReference>
<reference evidence="13" key="2">
    <citation type="submission" date="2020-05" db="UniProtKB">
        <authorList>
            <consortium name="EnsemblMetazoa"/>
        </authorList>
    </citation>
    <scope>IDENTIFICATION</scope>
    <source>
        <strain evidence="13">WRAIR2</strain>
    </source>
</reference>
<evidence type="ECO:0000256" key="9">
    <source>
        <dbReference type="PROSITE-ProRule" id="PRU00146"/>
    </source>
</evidence>
<dbReference type="GO" id="GO:0006325">
    <property type="term" value="P:chromatin organization"/>
    <property type="evidence" value="ECO:0007669"/>
    <property type="project" value="UniProtKB-KW"/>
</dbReference>
<feature type="compositionally biased region" description="Gly residues" evidence="11">
    <location>
        <begin position="352"/>
        <end position="365"/>
    </location>
</feature>
<feature type="compositionally biased region" description="Gly residues" evidence="11">
    <location>
        <begin position="448"/>
        <end position="464"/>
    </location>
</feature>
<comment type="similarity">
    <text evidence="2 10">Belongs to the ING family.</text>
</comment>
<dbReference type="SMART" id="SM01408">
    <property type="entry name" value="ING"/>
    <property type="match status" value="1"/>
</dbReference>
<dbReference type="AlphaFoldDB" id="A0A182N4A3"/>
<evidence type="ECO:0000256" key="2">
    <source>
        <dbReference type="ARBA" id="ARBA00010210"/>
    </source>
</evidence>
<dbReference type="CDD" id="cd15584">
    <property type="entry name" value="PHD_ING1_2"/>
    <property type="match status" value="1"/>
</dbReference>
<keyword evidence="6 10" id="KW-0539">Nucleus</keyword>
<evidence type="ECO:0000256" key="1">
    <source>
        <dbReference type="ARBA" id="ARBA00004123"/>
    </source>
</evidence>
<feature type="compositionally biased region" description="Low complexity" evidence="11">
    <location>
        <begin position="366"/>
        <end position="385"/>
    </location>
</feature>
<dbReference type="STRING" id="7168.A0A182N4A3"/>
<keyword evidence="14" id="KW-1185">Reference proteome</keyword>
<feature type="binding site" evidence="8">
    <location>
        <position position="505"/>
    </location>
    <ligand>
        <name>Zn(2+)</name>
        <dbReference type="ChEBI" id="CHEBI:29105"/>
        <label>1</label>
    </ligand>
</feature>
<dbReference type="CDD" id="cd16857">
    <property type="entry name" value="ING_ING1_2"/>
    <property type="match status" value="1"/>
</dbReference>
<dbReference type="VEuPathDB" id="VectorBase:ADIR002468"/>
<evidence type="ECO:0000313" key="13">
    <source>
        <dbReference type="EnsemblMetazoa" id="ADIR002468-PA"/>
    </source>
</evidence>
<feature type="region of interest" description="Disordered" evidence="11">
    <location>
        <begin position="67"/>
        <end position="92"/>
    </location>
</feature>
<comment type="function">
    <text evidence="10">Component of an histone acetyltransferase complex.</text>
</comment>
<keyword evidence="10" id="KW-0156">Chromatin regulator</keyword>
<keyword evidence="3 8" id="KW-0479">Metal-binding</keyword>
<dbReference type="Proteomes" id="UP000075884">
    <property type="component" value="Unassembled WGS sequence"/>
</dbReference>
<feature type="binding site" evidence="8">
    <location>
        <position position="543"/>
    </location>
    <ligand>
        <name>Zn(2+)</name>
        <dbReference type="ChEBI" id="CHEBI:29105"/>
        <label>2</label>
    </ligand>
</feature>
<feature type="binding site" evidence="8">
    <location>
        <position position="527"/>
    </location>
    <ligand>
        <name>Zn(2+)</name>
        <dbReference type="ChEBI" id="CHEBI:29105"/>
        <label>1</label>
    </ligand>
</feature>
<keyword evidence="5 8" id="KW-0862">Zinc</keyword>
<feature type="site" description="Histone H3K4me3 binding" evidence="7">
    <location>
        <position position="502"/>
    </location>
</feature>
<feature type="domain" description="PHD-type" evidence="12">
    <location>
        <begin position="500"/>
        <end position="549"/>
    </location>
</feature>
<dbReference type="Gene3D" id="6.10.140.1740">
    <property type="match status" value="1"/>
</dbReference>
<comment type="subcellular location">
    <subcellularLocation>
        <location evidence="1 10">Nucleus</location>
    </subcellularLocation>
</comment>
<dbReference type="PANTHER" id="PTHR10333:SF89">
    <property type="entry name" value="INHIBITOR OF GROWTH PROTEIN"/>
    <property type="match status" value="1"/>
</dbReference>
<comment type="domain">
    <text evidence="10">The PHD-type zinc finger mediates the binding to H3K4me3.</text>
</comment>
<evidence type="ECO:0000256" key="10">
    <source>
        <dbReference type="RuleBase" id="RU361213"/>
    </source>
</evidence>
<dbReference type="InterPro" id="IPR011011">
    <property type="entry name" value="Znf_FYVE_PHD"/>
</dbReference>
<feature type="region of interest" description="Disordered" evidence="11">
    <location>
        <begin position="299"/>
        <end position="497"/>
    </location>
</feature>
<reference evidence="14" key="1">
    <citation type="submission" date="2013-03" db="EMBL/GenBank/DDBJ databases">
        <title>The Genome Sequence of Anopheles dirus WRAIR2.</title>
        <authorList>
            <consortium name="The Broad Institute Genomics Platform"/>
            <person name="Neafsey D.E."/>
            <person name="Walton C."/>
            <person name="Walker B."/>
            <person name="Young S.K."/>
            <person name="Zeng Q."/>
            <person name="Gargeya S."/>
            <person name="Fitzgerald M."/>
            <person name="Haas B."/>
            <person name="Abouelleil A."/>
            <person name="Allen A.W."/>
            <person name="Alvarado L."/>
            <person name="Arachchi H.M."/>
            <person name="Berlin A.M."/>
            <person name="Chapman S.B."/>
            <person name="Gainer-Dewar J."/>
            <person name="Goldberg J."/>
            <person name="Griggs A."/>
            <person name="Gujja S."/>
            <person name="Hansen M."/>
            <person name="Howarth C."/>
            <person name="Imamovic A."/>
            <person name="Ireland A."/>
            <person name="Larimer J."/>
            <person name="McCowan C."/>
            <person name="Murphy C."/>
            <person name="Pearson M."/>
            <person name="Poon T.W."/>
            <person name="Priest M."/>
            <person name="Roberts A."/>
            <person name="Saif S."/>
            <person name="Shea T."/>
            <person name="Sisk P."/>
            <person name="Sykes S."/>
            <person name="Wortman J."/>
            <person name="Nusbaum C."/>
            <person name="Birren B."/>
        </authorList>
    </citation>
    <scope>NUCLEOTIDE SEQUENCE [LARGE SCALE GENOMIC DNA]</scope>
    <source>
        <strain evidence="14">WRAIR2</strain>
    </source>
</reference>
<dbReference type="PROSITE" id="PS01359">
    <property type="entry name" value="ZF_PHD_1"/>
    <property type="match status" value="1"/>
</dbReference>
<feature type="binding site" evidence="8">
    <location>
        <position position="503"/>
    </location>
    <ligand>
        <name>Zn(2+)</name>
        <dbReference type="ChEBI" id="CHEBI:29105"/>
        <label>1</label>
    </ligand>
</feature>
<feature type="binding site" evidence="8">
    <location>
        <position position="530"/>
    </location>
    <ligand>
        <name>Zn(2+)</name>
        <dbReference type="ChEBI" id="CHEBI:29105"/>
        <label>1</label>
    </ligand>
</feature>